<feature type="domain" description="PAS" evidence="4">
    <location>
        <begin position="18"/>
        <end position="88"/>
    </location>
</feature>
<dbReference type="Pfam" id="PF01590">
    <property type="entry name" value="GAF"/>
    <property type="match status" value="1"/>
</dbReference>
<dbReference type="SUPFAM" id="SSF55073">
    <property type="entry name" value="Nucleotide cyclase"/>
    <property type="match status" value="1"/>
</dbReference>
<dbReference type="AlphaFoldDB" id="A0A833NFG5"/>
<accession>A0A833NFG5</accession>
<dbReference type="GO" id="GO:1902201">
    <property type="term" value="P:negative regulation of bacterial-type flagellum-dependent cell motility"/>
    <property type="evidence" value="ECO:0007669"/>
    <property type="project" value="TreeGrafter"/>
</dbReference>
<dbReference type="GO" id="GO:0052621">
    <property type="term" value="F:diguanylate cyclase activity"/>
    <property type="evidence" value="ECO:0007669"/>
    <property type="project" value="UniProtKB-EC"/>
</dbReference>
<evidence type="ECO:0000313" key="7">
    <source>
        <dbReference type="Proteomes" id="UP000469950"/>
    </source>
</evidence>
<dbReference type="InterPro" id="IPR029016">
    <property type="entry name" value="GAF-like_dom_sf"/>
</dbReference>
<dbReference type="Proteomes" id="UP000469950">
    <property type="component" value="Unassembled WGS sequence"/>
</dbReference>
<dbReference type="Gene3D" id="3.30.450.20">
    <property type="entry name" value="PAS domain"/>
    <property type="match status" value="1"/>
</dbReference>
<organism evidence="6 7">
    <name type="scientific">Marinobacter nauticus</name>
    <name type="common">Marinobacter hydrocarbonoclasticus</name>
    <name type="synonym">Marinobacter aquaeolei</name>
    <dbReference type="NCBI Taxonomy" id="2743"/>
    <lineage>
        <taxon>Bacteria</taxon>
        <taxon>Pseudomonadati</taxon>
        <taxon>Pseudomonadota</taxon>
        <taxon>Gammaproteobacteria</taxon>
        <taxon>Pseudomonadales</taxon>
        <taxon>Marinobacteraceae</taxon>
        <taxon>Marinobacter</taxon>
    </lineage>
</organism>
<dbReference type="FunFam" id="3.30.70.270:FF:000001">
    <property type="entry name" value="Diguanylate cyclase domain protein"/>
    <property type="match status" value="1"/>
</dbReference>
<feature type="domain" description="GGDEF" evidence="5">
    <location>
        <begin position="368"/>
        <end position="504"/>
    </location>
</feature>
<dbReference type="Gene3D" id="3.30.70.270">
    <property type="match status" value="1"/>
</dbReference>
<dbReference type="InterPro" id="IPR050469">
    <property type="entry name" value="Diguanylate_Cyclase"/>
</dbReference>
<dbReference type="CDD" id="cd01949">
    <property type="entry name" value="GGDEF"/>
    <property type="match status" value="1"/>
</dbReference>
<dbReference type="PROSITE" id="PS50112">
    <property type="entry name" value="PAS"/>
    <property type="match status" value="1"/>
</dbReference>
<dbReference type="CDD" id="cd00130">
    <property type="entry name" value="PAS"/>
    <property type="match status" value="1"/>
</dbReference>
<dbReference type="InterPro" id="IPR013655">
    <property type="entry name" value="PAS_fold_3"/>
</dbReference>
<dbReference type="Pfam" id="PF08447">
    <property type="entry name" value="PAS_3"/>
    <property type="match status" value="1"/>
</dbReference>
<dbReference type="InterPro" id="IPR043128">
    <property type="entry name" value="Rev_trsase/Diguanyl_cyclase"/>
</dbReference>
<comment type="catalytic activity">
    <reaction evidence="3">
        <text>2 GTP = 3',3'-c-di-GMP + 2 diphosphate</text>
        <dbReference type="Rhea" id="RHEA:24898"/>
        <dbReference type="ChEBI" id="CHEBI:33019"/>
        <dbReference type="ChEBI" id="CHEBI:37565"/>
        <dbReference type="ChEBI" id="CHEBI:58805"/>
        <dbReference type="EC" id="2.7.7.65"/>
    </reaction>
</comment>
<dbReference type="RefSeq" id="WP_153739794.1">
    <property type="nucleotide sequence ID" value="NZ_CAXEXJ010000002.1"/>
</dbReference>
<dbReference type="InterPro" id="IPR003018">
    <property type="entry name" value="GAF"/>
</dbReference>
<dbReference type="SUPFAM" id="SSF55781">
    <property type="entry name" value="GAF domain-like"/>
    <property type="match status" value="1"/>
</dbReference>
<dbReference type="PANTHER" id="PTHR45138">
    <property type="entry name" value="REGULATORY COMPONENTS OF SENSORY TRANSDUCTION SYSTEM"/>
    <property type="match status" value="1"/>
</dbReference>
<dbReference type="SMART" id="SM00267">
    <property type="entry name" value="GGDEF"/>
    <property type="match status" value="1"/>
</dbReference>
<dbReference type="EMBL" id="WBMP01000001">
    <property type="protein sequence ID" value="KAE8547494.1"/>
    <property type="molecule type" value="Genomic_DNA"/>
</dbReference>
<dbReference type="GO" id="GO:0043709">
    <property type="term" value="P:cell adhesion involved in single-species biofilm formation"/>
    <property type="evidence" value="ECO:0007669"/>
    <property type="project" value="TreeGrafter"/>
</dbReference>
<evidence type="ECO:0000256" key="1">
    <source>
        <dbReference type="ARBA" id="ARBA00001946"/>
    </source>
</evidence>
<comment type="cofactor">
    <cofactor evidence="1">
        <name>Mg(2+)</name>
        <dbReference type="ChEBI" id="CHEBI:18420"/>
    </cofactor>
</comment>
<name>A0A833NFG5_MARNT</name>
<gene>
    <name evidence="6" type="ORF">F6453_0386</name>
</gene>
<dbReference type="InterPro" id="IPR000160">
    <property type="entry name" value="GGDEF_dom"/>
</dbReference>
<protein>
    <recommendedName>
        <fullName evidence="2">diguanylate cyclase</fullName>
        <ecNumber evidence="2">2.7.7.65</ecNumber>
    </recommendedName>
</protein>
<dbReference type="NCBIfam" id="TIGR00254">
    <property type="entry name" value="GGDEF"/>
    <property type="match status" value="1"/>
</dbReference>
<dbReference type="PANTHER" id="PTHR45138:SF9">
    <property type="entry name" value="DIGUANYLATE CYCLASE DGCM-RELATED"/>
    <property type="match status" value="1"/>
</dbReference>
<dbReference type="GO" id="GO:0005886">
    <property type="term" value="C:plasma membrane"/>
    <property type="evidence" value="ECO:0007669"/>
    <property type="project" value="TreeGrafter"/>
</dbReference>
<dbReference type="Gene3D" id="3.30.450.40">
    <property type="match status" value="1"/>
</dbReference>
<evidence type="ECO:0000256" key="2">
    <source>
        <dbReference type="ARBA" id="ARBA00012528"/>
    </source>
</evidence>
<sequence length="508" mass="57505">MKGTPKSAPAQTEMQALSESFFRKLASSVPGILFTYQLSADRRHHAFPYISDRVRDVFGIEPVRLHGDADPMFALIAPDDLDGIRESILLSANTMSPWCYRARVRGKDGEVQWYEATSMPEEQPDGSTIWYGQFINIEHYKALERSLRMSEEEASYQARFQKMIAALSAHFIHLGFGTIDECIDDLLKAIGRFFEVDRAYVYAFSKDYAQMTNTHEWTRAGVPSLMAEQQEVDISGFTWWQGQIHRMIDQDKVVFVEDVNALPVDATEEKLLLQSQGVKSMICAPILVRGEVMGFFGVDSLSLRPWRRDQSDLMIIVSGLLSGALERNRLEEDLVSRSIRDPLTGLYNRRYLLPRMEEMLAVCNRYGEKFCVAIFDIDHFKRINDGFGHLVGDKILKRFSLLLTQYSRTTDVVSRYGGEEFIVVFSGVNQQDVVPLIGRIFQSVREEQFECDGQLLRITVSAGAVCVSELTAQPATPEALIAIADHRLYEAKAGGRNCLFDGFGLSHI</sequence>
<evidence type="ECO:0000259" key="5">
    <source>
        <dbReference type="PROSITE" id="PS50887"/>
    </source>
</evidence>
<evidence type="ECO:0000256" key="3">
    <source>
        <dbReference type="ARBA" id="ARBA00034247"/>
    </source>
</evidence>
<reference evidence="6 7" key="1">
    <citation type="submission" date="2019-10" db="EMBL/GenBank/DDBJ databases">
        <title>Draft genome sequence of Marinobacter hydrocarbonoclasticus NCT7M from the microbiome of the marine copepod.</title>
        <authorList>
            <person name="Nuttall R."/>
            <person name="Sharma G."/>
            <person name="Moisander P."/>
        </authorList>
    </citation>
    <scope>NUCLEOTIDE SEQUENCE [LARGE SCALE GENOMIC DNA]</scope>
    <source>
        <strain evidence="6 7">NCT7M</strain>
    </source>
</reference>
<comment type="caution">
    <text evidence="6">The sequence shown here is derived from an EMBL/GenBank/DDBJ whole genome shotgun (WGS) entry which is preliminary data.</text>
</comment>
<dbReference type="InterPro" id="IPR035965">
    <property type="entry name" value="PAS-like_dom_sf"/>
</dbReference>
<evidence type="ECO:0000313" key="6">
    <source>
        <dbReference type="EMBL" id="KAE8547494.1"/>
    </source>
</evidence>
<dbReference type="Pfam" id="PF00990">
    <property type="entry name" value="GGDEF"/>
    <property type="match status" value="1"/>
</dbReference>
<dbReference type="SMART" id="SM00065">
    <property type="entry name" value="GAF"/>
    <property type="match status" value="1"/>
</dbReference>
<evidence type="ECO:0000259" key="4">
    <source>
        <dbReference type="PROSITE" id="PS50112"/>
    </source>
</evidence>
<dbReference type="InterPro" id="IPR029787">
    <property type="entry name" value="Nucleotide_cyclase"/>
</dbReference>
<dbReference type="PROSITE" id="PS50887">
    <property type="entry name" value="GGDEF"/>
    <property type="match status" value="1"/>
</dbReference>
<dbReference type="SUPFAM" id="SSF55785">
    <property type="entry name" value="PYP-like sensor domain (PAS domain)"/>
    <property type="match status" value="1"/>
</dbReference>
<dbReference type="EC" id="2.7.7.65" evidence="2"/>
<proteinExistence type="predicted"/>
<dbReference type="InterPro" id="IPR000014">
    <property type="entry name" value="PAS"/>
</dbReference>